<accession>A0ACA9MDA1</accession>
<name>A0ACA9MDA1_9GLOM</name>
<evidence type="ECO:0000313" key="1">
    <source>
        <dbReference type="EMBL" id="CAG8584081.1"/>
    </source>
</evidence>
<sequence>MEARLISVCYRVHREINGNCTLKPGKGSSSWFWVLEEFKSLTGKPMNTPLKKLQDLEEIEYFKNIV</sequence>
<protein>
    <submittedName>
        <fullName evidence="1">24516_t:CDS:1</fullName>
    </submittedName>
</protein>
<organism evidence="1 2">
    <name type="scientific">Racocetra persica</name>
    <dbReference type="NCBI Taxonomy" id="160502"/>
    <lineage>
        <taxon>Eukaryota</taxon>
        <taxon>Fungi</taxon>
        <taxon>Fungi incertae sedis</taxon>
        <taxon>Mucoromycota</taxon>
        <taxon>Glomeromycotina</taxon>
        <taxon>Glomeromycetes</taxon>
        <taxon>Diversisporales</taxon>
        <taxon>Gigasporaceae</taxon>
        <taxon>Racocetra</taxon>
    </lineage>
</organism>
<keyword evidence="2" id="KW-1185">Reference proteome</keyword>
<proteinExistence type="predicted"/>
<feature type="non-terminal residue" evidence="1">
    <location>
        <position position="66"/>
    </location>
</feature>
<dbReference type="EMBL" id="CAJVQC010007800">
    <property type="protein sequence ID" value="CAG8584081.1"/>
    <property type="molecule type" value="Genomic_DNA"/>
</dbReference>
<gene>
    <name evidence="1" type="ORF">RPERSI_LOCUS5270</name>
</gene>
<evidence type="ECO:0000313" key="2">
    <source>
        <dbReference type="Proteomes" id="UP000789920"/>
    </source>
</evidence>
<comment type="caution">
    <text evidence="1">The sequence shown here is derived from an EMBL/GenBank/DDBJ whole genome shotgun (WGS) entry which is preliminary data.</text>
</comment>
<dbReference type="Proteomes" id="UP000789920">
    <property type="component" value="Unassembled WGS sequence"/>
</dbReference>
<reference evidence="1" key="1">
    <citation type="submission" date="2021-06" db="EMBL/GenBank/DDBJ databases">
        <authorList>
            <person name="Kallberg Y."/>
            <person name="Tangrot J."/>
            <person name="Rosling A."/>
        </authorList>
    </citation>
    <scope>NUCLEOTIDE SEQUENCE</scope>
    <source>
        <strain evidence="1">MA461A</strain>
    </source>
</reference>